<dbReference type="GeneID" id="20530107"/>
<dbReference type="EMBL" id="KB932210">
    <property type="protein sequence ID" value="KCV68124.1"/>
    <property type="molecule type" value="Genomic_DNA"/>
</dbReference>
<dbReference type="Gene3D" id="1.10.510.10">
    <property type="entry name" value="Transferase(Phosphotransferase) domain 1"/>
    <property type="match status" value="1"/>
</dbReference>
<dbReference type="GO" id="GO:0005524">
    <property type="term" value="F:ATP binding"/>
    <property type="evidence" value="ECO:0007669"/>
    <property type="project" value="InterPro"/>
</dbReference>
<dbReference type="PANTHER" id="PTHR45756:SF1">
    <property type="entry name" value="PROTEIN KINASE DOMAIN CONTAINING PROTEIN"/>
    <property type="match status" value="1"/>
</dbReference>
<feature type="domain" description="Protein kinase" evidence="2">
    <location>
        <begin position="1852"/>
        <end position="2134"/>
    </location>
</feature>
<dbReference type="eggNOG" id="KOG3525">
    <property type="taxonomic scope" value="Eukaryota"/>
</dbReference>
<dbReference type="InterPro" id="IPR053215">
    <property type="entry name" value="TKL_Ser/Thr_kinase"/>
</dbReference>
<dbReference type="InterPro" id="IPR006212">
    <property type="entry name" value="Furin_repeat"/>
</dbReference>
<evidence type="ECO:0000259" key="2">
    <source>
        <dbReference type="PROSITE" id="PS50011"/>
    </source>
</evidence>
<evidence type="ECO:0000313" key="3">
    <source>
        <dbReference type="EMBL" id="KCV68124.1"/>
    </source>
</evidence>
<dbReference type="SMART" id="SM00261">
    <property type="entry name" value="FU"/>
    <property type="match status" value="18"/>
</dbReference>
<dbReference type="eggNOG" id="KOG0193">
    <property type="taxonomic scope" value="Eukaryota"/>
</dbReference>
<dbReference type="InterPro" id="IPR009030">
    <property type="entry name" value="Growth_fac_rcpt_cys_sf"/>
</dbReference>
<reference evidence="3" key="1">
    <citation type="submission" date="2013-04" db="EMBL/GenBank/DDBJ databases">
        <title>The Genome Sequence of Fonticula alba ATCC 38817.</title>
        <authorList>
            <consortium name="The Broad Institute Genomics Platform"/>
            <person name="Russ C."/>
            <person name="Cuomo C."/>
            <person name="Burger G."/>
            <person name="Gray M.W."/>
            <person name="Holland P.W.H."/>
            <person name="King N."/>
            <person name="Lang F.B.F."/>
            <person name="Roger A.J."/>
            <person name="Ruiz-Trillo I."/>
            <person name="Brown M."/>
            <person name="Walker B."/>
            <person name="Young S."/>
            <person name="Zeng Q."/>
            <person name="Gargeya S."/>
            <person name="Fitzgerald M."/>
            <person name="Haas B."/>
            <person name="Abouelleil A."/>
            <person name="Allen A.W."/>
            <person name="Alvarado L."/>
            <person name="Arachchi H.M."/>
            <person name="Berlin A.M."/>
            <person name="Chapman S.B."/>
            <person name="Gainer-Dewar J."/>
            <person name="Goldberg J."/>
            <person name="Griggs A."/>
            <person name="Gujja S."/>
            <person name="Hansen M."/>
            <person name="Howarth C."/>
            <person name="Imamovic A."/>
            <person name="Ireland A."/>
            <person name="Larimer J."/>
            <person name="McCowan C."/>
            <person name="Murphy C."/>
            <person name="Pearson M."/>
            <person name="Poon T.W."/>
            <person name="Priest M."/>
            <person name="Roberts A."/>
            <person name="Saif S."/>
            <person name="Shea T."/>
            <person name="Sisk P."/>
            <person name="Sykes S."/>
            <person name="Wortman J."/>
            <person name="Nusbaum C."/>
            <person name="Birren B."/>
        </authorList>
    </citation>
    <scope>NUCLEOTIDE SEQUENCE [LARGE SCALE GENOMIC DNA]</scope>
    <source>
        <strain evidence="3">ATCC 38817</strain>
    </source>
</reference>
<dbReference type="PANTHER" id="PTHR45756">
    <property type="entry name" value="PALMITOYLTRANSFERASE"/>
    <property type="match status" value="1"/>
</dbReference>
<keyword evidence="1" id="KW-1133">Transmembrane helix</keyword>
<dbReference type="InterPro" id="IPR011009">
    <property type="entry name" value="Kinase-like_dom_sf"/>
</dbReference>
<dbReference type="Proteomes" id="UP000030693">
    <property type="component" value="Unassembled WGS sequence"/>
</dbReference>
<accession>A0A058Z1H0</accession>
<dbReference type="Gene3D" id="2.10.220.10">
    <property type="entry name" value="Hormone Receptor, Insulin-like Growth Factor Receptor 1, Chain A, domain 2"/>
    <property type="match status" value="11"/>
</dbReference>
<name>A0A058Z1H0_FONAL</name>
<dbReference type="OrthoDB" id="300641at2759"/>
<protein>
    <submittedName>
        <fullName evidence="3">TKL protein kinase</fullName>
    </submittedName>
</protein>
<dbReference type="SUPFAM" id="SSF57184">
    <property type="entry name" value="Growth factor receptor domain"/>
    <property type="match status" value="8"/>
</dbReference>
<dbReference type="CDD" id="cd14014">
    <property type="entry name" value="STKc_PknB_like"/>
    <property type="match status" value="1"/>
</dbReference>
<sequence length="2143" mass="222849">MDHAFLHAVPAFDPVLDGWLDFTTPHGQPSTAYTRPTQDLIRTFRQVNSLGPSMEHRQGPFFSGVSTDLVRKNPSFDGGFKLRPLDVLRPDPPLLEQPPFLMDTNSKMGFFTGEATFSLPGEGVAIVAGSCLSLDECVVFGLTHVDQHYSPFMARVGQLASEPLDTHGLGLSDPVHVVAGPMQSFHIASQGIVSQVAAHSPGELLGVPQKYGDVRAVRLLATRMYSRTRDCPSSSDLVLLLEDGQILVWLCEWSSAGAERPPMKAPLPEGVSAISARLLNPPVTAFAPDDQPLPYLLLWDTLSRDWRKALWRGVPSESDPIAWTRVILPVAVTFPLDLHLIRLRAAAATSPDGLWALTDGAVALFPSKDFLCGLDRSIRCAEHLDDADSLVNGWTCAPGHTESPFIASEHLCAGCSDGFYLDRQPDEPPMSQESHVCRECPQKNCLTCNPEHCLVCDRGFVMQFGREGEGNACVEKCPDGSGLYGGACYPWGTPFPKLEDSPLRVLPRVDQLPSEQLTAIVPTRLTFDRDSASPILSMSQPDPPQHVLLFDTKHDTYIVHRSELGLEDAPSLMLVHLLSKDLPGPVVASAEVGPFFHDGELVMGLVLLTQLGEPVQVWLSCVPHAEGPCMATFSEVSSLEGAFLEVQRLDDRRIFLTAAHGMAVILDASPAARHFGRVPLPAPAFGAVALPGREAGRSYLPGDLGSWLVTTRPNAPASAQPWGLVANQDPRLGALEGAFLASVPAMSEAPFLPVLLPRGQGAPPELVFCPLAHGTWEVYHVPGDMLPAGRSTGLPGAWQRLGRLPRDLPAPSPAMTHVRYQAIPLDTGDPMYPSALVILSRTFLGVSLLRCSAAKEPHHAACRLTEATFFSLDPVGLEEKAPFWGSVVAREPPGSSASSAPGGPVPRLPGLRRDLLFVSPGRGLVSVDLVIRCPEGTFGLDCQMCHPLCRECSGPTAGDCLSCRVHLPAAPSVCLAQCPWGLVLDPASGACRCHGSCLRCDESPPGSQTYACSQCSSAFAPDPRGVDPSRCLACDPSCAECAVPADPSACTQCPGTGWLLGGACVAACPVGTWADDLTRTCRPCPARCEACSSAGGACTACIARHYLGQDGLCRACDSSCHVCAERLSCEVCRPGLVFLSAESATPSLCGSTCAPGEYVGAGRCAACDGSCELCAGGPDRCQVCAAGFRWGVVPGPGGTSTCVACEPGCASCTSAACHACLPGLVLDSSNACVAACPAGSFSNGESCQPCDVSCVACAGGMGNQCTGCAAGLELVEVTPGIGTCESGCPEGQYRAGVDCLPCDAACATCNGPTDKDCWRCASGVLQGGDCVQDCAARHVAVGDRCLPCHVSCAECAGVRSTECLPACPGGLLALPAGQSPTRCVPACPVGYHTSMGGCRQCTEHCASCPESNDTCALCDRGWLLASPDCLAECPAGSVAQGGLCATCHASCATCYGPDPENCLTCAPSKPLGMDGACFDACPPGTFQSGEACMACNPACAACSGPAATECTSCPGSRPLMDGACLAACPGGWFADGGVCVECDAGCRTCDGPATCTSCPAGLMLRPDGSCGTACPAGWAGCTGAGRCEACPEHCTACAISDADCAPVCTVCTGGHFLWDGACHLSCPAGQFADPGSAACRACDSDCRTCAGAADRCTSCTTGVLLVSEGACVSSCPGPSAPAQGICLDCPVGCLRCDAGDAPAECEVQPGGALSCSELRTCAECAGGLLLLDGASCVSECPAGTFADHEAAPASCVPCHPKCKVCSGPGAEDCVRSPKSASSRIGLAVGLGVGLLVLLVLLILLVLFCVRRRAKAGPGAPKELDAEDATMLNTIVELALPGAILVGVDTDFRPLDEQLGAGTQASVYAAQAVGAGIGARLGCPDVVAVKKMRTEAMAPVHHALFQNEVALMWLLREHGNIVRLYGYSEQPPAIVMERYQTDLATLLHSEVPLSELQLADIGQQWATGLEAMHAHGIAHCDLKPGNVFASQRPDGSWRAALGDLGTSRNLSADRSSVLVNTMPELNAMTVRYAAPEVIAAFQRGTPLDAGHFFPADMYAAGIMLLECLTRSTPWPGMDLSAIVAAVQAGQRPDTSTFPGTGPFANAGDLVAATWQADPARRPDAAVLRQRCATFFIAAGGLGRS</sequence>
<dbReference type="SUPFAM" id="SSF56112">
    <property type="entry name" value="Protein kinase-like (PK-like)"/>
    <property type="match status" value="1"/>
</dbReference>
<organism evidence="3">
    <name type="scientific">Fonticula alba</name>
    <name type="common">Slime mold</name>
    <dbReference type="NCBI Taxonomy" id="691883"/>
    <lineage>
        <taxon>Eukaryota</taxon>
        <taxon>Rotosphaerida</taxon>
        <taxon>Fonticulaceae</taxon>
        <taxon>Fonticula</taxon>
    </lineage>
</organism>
<dbReference type="RefSeq" id="XP_009497498.1">
    <property type="nucleotide sequence ID" value="XM_009499223.1"/>
</dbReference>
<dbReference type="Pfam" id="PF00069">
    <property type="entry name" value="Pkinase"/>
    <property type="match status" value="1"/>
</dbReference>
<evidence type="ECO:0000256" key="1">
    <source>
        <dbReference type="SAM" id="Phobius"/>
    </source>
</evidence>
<dbReference type="PROSITE" id="PS50011">
    <property type="entry name" value="PROTEIN_KINASE_DOM"/>
    <property type="match status" value="1"/>
</dbReference>
<keyword evidence="4" id="KW-1185">Reference proteome</keyword>
<keyword evidence="1" id="KW-0472">Membrane</keyword>
<evidence type="ECO:0000313" key="4">
    <source>
        <dbReference type="Proteomes" id="UP000030693"/>
    </source>
</evidence>
<dbReference type="CDD" id="cd00064">
    <property type="entry name" value="FU"/>
    <property type="match status" value="8"/>
</dbReference>
<keyword evidence="3" id="KW-0808">Transferase</keyword>
<dbReference type="SMART" id="SM00220">
    <property type="entry name" value="S_TKc"/>
    <property type="match status" value="1"/>
</dbReference>
<proteinExistence type="predicted"/>
<gene>
    <name evidence="3" type="ORF">H696_05382</name>
</gene>
<dbReference type="InterPro" id="IPR000719">
    <property type="entry name" value="Prot_kinase_dom"/>
</dbReference>
<keyword evidence="1" id="KW-0812">Transmembrane</keyword>
<keyword evidence="3" id="KW-0418">Kinase</keyword>
<dbReference type="GO" id="GO:0004672">
    <property type="term" value="F:protein kinase activity"/>
    <property type="evidence" value="ECO:0007669"/>
    <property type="project" value="InterPro"/>
</dbReference>
<feature type="transmembrane region" description="Helical" evidence="1">
    <location>
        <begin position="1784"/>
        <end position="1809"/>
    </location>
</feature>